<evidence type="ECO:0000313" key="9">
    <source>
        <dbReference type="Proteomes" id="UP000006772"/>
    </source>
</evidence>
<dbReference type="GO" id="GO:0015807">
    <property type="term" value="P:L-amino acid transport"/>
    <property type="evidence" value="ECO:0007669"/>
    <property type="project" value="TreeGrafter"/>
</dbReference>
<evidence type="ECO:0000256" key="5">
    <source>
        <dbReference type="ARBA" id="ARBA00022840"/>
    </source>
</evidence>
<protein>
    <submittedName>
        <fullName evidence="8">Branched-chain amino acid ABC transporter ATP-binding protein</fullName>
    </submittedName>
</protein>
<reference evidence="8 9" key="1">
    <citation type="journal article" date="2013" name="Front. Microbiol.">
        <title>The genome of the endophytic bacterium H. frisingense GSF30(T) identifies diverse strategies in the Herbaspirillum genus to interact with plants.</title>
        <authorList>
            <person name="Straub D."/>
            <person name="Rothballer M."/>
            <person name="Hartmann A."/>
            <person name="Ludewig U."/>
        </authorList>
    </citation>
    <scope>NUCLEOTIDE SEQUENCE [LARGE SCALE GENOMIC DNA]</scope>
    <source>
        <strain evidence="8 9">GSF30</strain>
    </source>
</reference>
<dbReference type="RefSeq" id="WP_006463056.1">
    <property type="nucleotide sequence ID" value="NZ_AEEC02000010.1"/>
</dbReference>
<dbReference type="SMART" id="SM00382">
    <property type="entry name" value="AAA"/>
    <property type="match status" value="1"/>
</dbReference>
<feature type="domain" description="ABC transporter" evidence="7">
    <location>
        <begin position="13"/>
        <end position="244"/>
    </location>
</feature>
<comment type="similarity">
    <text evidence="1">Belongs to the ABC transporter superfamily.</text>
</comment>
<evidence type="ECO:0000256" key="3">
    <source>
        <dbReference type="ARBA" id="ARBA00022475"/>
    </source>
</evidence>
<dbReference type="Gene3D" id="3.40.50.300">
    <property type="entry name" value="P-loop containing nucleotide triphosphate hydrolases"/>
    <property type="match status" value="1"/>
</dbReference>
<keyword evidence="2" id="KW-0813">Transport</keyword>
<comment type="caution">
    <text evidence="8">The sequence shown here is derived from an EMBL/GenBank/DDBJ whole genome shotgun (WGS) entry which is preliminary data.</text>
</comment>
<dbReference type="EMBL" id="AEEC02000010">
    <property type="protein sequence ID" value="EOA05079.1"/>
    <property type="molecule type" value="Genomic_DNA"/>
</dbReference>
<dbReference type="InterPro" id="IPR017871">
    <property type="entry name" value="ABC_transporter-like_CS"/>
</dbReference>
<dbReference type="PROSITE" id="PS50893">
    <property type="entry name" value="ABC_TRANSPORTER_2"/>
    <property type="match status" value="1"/>
</dbReference>
<keyword evidence="5 8" id="KW-0067">ATP-binding</keyword>
<name>A0AAI9N4B3_9BURK</name>
<keyword evidence="3" id="KW-1003">Cell membrane</keyword>
<dbReference type="InterPro" id="IPR003439">
    <property type="entry name" value="ABC_transporter-like_ATP-bd"/>
</dbReference>
<keyword evidence="6" id="KW-0029">Amino-acid transport</keyword>
<evidence type="ECO:0000256" key="6">
    <source>
        <dbReference type="ARBA" id="ARBA00022970"/>
    </source>
</evidence>
<dbReference type="PANTHER" id="PTHR43820">
    <property type="entry name" value="HIGH-AFFINITY BRANCHED-CHAIN AMINO ACID TRANSPORT ATP-BINDING PROTEIN LIVF"/>
    <property type="match status" value="1"/>
</dbReference>
<dbReference type="CDD" id="cd03224">
    <property type="entry name" value="ABC_TM1139_LivF_branched"/>
    <property type="match status" value="1"/>
</dbReference>
<evidence type="ECO:0000259" key="7">
    <source>
        <dbReference type="PROSITE" id="PS50893"/>
    </source>
</evidence>
<dbReference type="AlphaFoldDB" id="A0AAI9N4B3"/>
<proteinExistence type="inferred from homology"/>
<gene>
    <name evidence="8" type="ORF">HFRIS_009360</name>
</gene>
<dbReference type="GO" id="GO:0005524">
    <property type="term" value="F:ATP binding"/>
    <property type="evidence" value="ECO:0007669"/>
    <property type="project" value="UniProtKB-KW"/>
</dbReference>
<evidence type="ECO:0000256" key="4">
    <source>
        <dbReference type="ARBA" id="ARBA00022741"/>
    </source>
</evidence>
<accession>A0AAI9N4B3</accession>
<evidence type="ECO:0000256" key="1">
    <source>
        <dbReference type="ARBA" id="ARBA00005417"/>
    </source>
</evidence>
<keyword evidence="3" id="KW-0472">Membrane</keyword>
<dbReference type="InterPro" id="IPR052156">
    <property type="entry name" value="BCAA_Transport_ATP-bd_LivF"/>
</dbReference>
<dbReference type="PROSITE" id="PS00211">
    <property type="entry name" value="ABC_TRANSPORTER_1"/>
    <property type="match status" value="1"/>
</dbReference>
<dbReference type="GO" id="GO:0016887">
    <property type="term" value="F:ATP hydrolysis activity"/>
    <property type="evidence" value="ECO:0007669"/>
    <property type="project" value="InterPro"/>
</dbReference>
<dbReference type="InterPro" id="IPR027417">
    <property type="entry name" value="P-loop_NTPase"/>
</dbReference>
<organism evidence="8 9">
    <name type="scientific">Herbaspirillum frisingense GSF30</name>
    <dbReference type="NCBI Taxonomy" id="864073"/>
    <lineage>
        <taxon>Bacteria</taxon>
        <taxon>Pseudomonadati</taxon>
        <taxon>Pseudomonadota</taxon>
        <taxon>Betaproteobacteria</taxon>
        <taxon>Burkholderiales</taxon>
        <taxon>Oxalobacteraceae</taxon>
        <taxon>Herbaspirillum</taxon>
    </lineage>
</organism>
<dbReference type="Proteomes" id="UP000006772">
    <property type="component" value="Unassembled WGS sequence"/>
</dbReference>
<dbReference type="InterPro" id="IPR003593">
    <property type="entry name" value="AAA+_ATPase"/>
</dbReference>
<keyword evidence="4" id="KW-0547">Nucleotide-binding</keyword>
<dbReference type="PANTHER" id="PTHR43820:SF2">
    <property type="entry name" value="ABC TRANSPORTER ATP-BINDING PROTEIN"/>
    <property type="match status" value="1"/>
</dbReference>
<sequence>MSTAATPAQAPLLQVRDLHAHYGKSHILQGVNFEVGHNAVISLLGRNGSGRSTTARAIMGLVPPTGGQVLLDGRDLAGQRPFAVSRAGIAFVPEEREVFANLSVDENLQMGMQRARNDAPQWTVEQMFDFFPRLKERRNTRAGNLSGGEQQMLTICRSLLGNPRLILIDEPTEGLAPKIVTVVGEAIQEIHRRGVSVILIEQKLTIAMKISTGVCLLGHGQIVFSGTPDELGENPQLLKDWLAV</sequence>
<evidence type="ECO:0000256" key="2">
    <source>
        <dbReference type="ARBA" id="ARBA00022448"/>
    </source>
</evidence>
<evidence type="ECO:0000313" key="8">
    <source>
        <dbReference type="EMBL" id="EOA05079.1"/>
    </source>
</evidence>
<dbReference type="GO" id="GO:0015658">
    <property type="term" value="F:branched-chain amino acid transmembrane transporter activity"/>
    <property type="evidence" value="ECO:0007669"/>
    <property type="project" value="TreeGrafter"/>
</dbReference>
<dbReference type="Pfam" id="PF00005">
    <property type="entry name" value="ABC_tran"/>
    <property type="match status" value="1"/>
</dbReference>
<dbReference type="SUPFAM" id="SSF52540">
    <property type="entry name" value="P-loop containing nucleoside triphosphate hydrolases"/>
    <property type="match status" value="1"/>
</dbReference>